<keyword evidence="6" id="KW-0457">Lysine biosynthesis</keyword>
<gene>
    <name evidence="8" type="ORF">GCM10017667_06180</name>
</gene>
<dbReference type="GO" id="GO:0050897">
    <property type="term" value="F:cobalt ion binding"/>
    <property type="evidence" value="ECO:0007669"/>
    <property type="project" value="InterPro"/>
</dbReference>
<dbReference type="Gene3D" id="3.40.630.10">
    <property type="entry name" value="Zn peptidases"/>
    <property type="match status" value="2"/>
</dbReference>
<dbReference type="InterPro" id="IPR050072">
    <property type="entry name" value="Peptidase_M20A"/>
</dbReference>
<keyword evidence="9" id="KW-1185">Reference proteome</keyword>
<reference evidence="8" key="1">
    <citation type="journal article" date="2014" name="Int. J. Syst. Evol. Microbiol.">
        <title>Complete genome sequence of Corynebacterium casei LMG S-19264T (=DSM 44701T), isolated from a smear-ripened cheese.</title>
        <authorList>
            <consortium name="US DOE Joint Genome Institute (JGI-PGF)"/>
            <person name="Walter F."/>
            <person name="Albersmeier A."/>
            <person name="Kalinowski J."/>
            <person name="Ruckert C."/>
        </authorList>
    </citation>
    <scope>NUCLEOTIDE SEQUENCE</scope>
    <source>
        <strain evidence="8">JCM 4122</strain>
    </source>
</reference>
<protein>
    <submittedName>
        <fullName evidence="8">Acetyl-lysine deacetylase</fullName>
    </submittedName>
</protein>
<dbReference type="Proteomes" id="UP000632849">
    <property type="component" value="Unassembled WGS sequence"/>
</dbReference>
<name>A0A919BCG7_STRFL</name>
<dbReference type="InterPro" id="IPR010175">
    <property type="entry name" value="LysK"/>
</dbReference>
<organism evidence="8 9">
    <name type="scientific">Streptomyces filamentosus</name>
    <name type="common">Streptomyces roseosporus</name>
    <dbReference type="NCBI Taxonomy" id="67294"/>
    <lineage>
        <taxon>Bacteria</taxon>
        <taxon>Bacillati</taxon>
        <taxon>Actinomycetota</taxon>
        <taxon>Actinomycetes</taxon>
        <taxon>Kitasatosporales</taxon>
        <taxon>Streptomycetaceae</taxon>
        <taxon>Streptomyces</taxon>
    </lineage>
</organism>
<dbReference type="Pfam" id="PF01546">
    <property type="entry name" value="Peptidase_M20"/>
    <property type="match status" value="1"/>
</dbReference>
<dbReference type="GO" id="GO:0016811">
    <property type="term" value="F:hydrolase activity, acting on carbon-nitrogen (but not peptide) bonds, in linear amides"/>
    <property type="evidence" value="ECO:0007669"/>
    <property type="project" value="InterPro"/>
</dbReference>
<proteinExistence type="inferred from homology"/>
<evidence type="ECO:0000256" key="3">
    <source>
        <dbReference type="ARBA" id="ARBA00022723"/>
    </source>
</evidence>
<evidence type="ECO:0000256" key="2">
    <source>
        <dbReference type="ARBA" id="ARBA00022605"/>
    </source>
</evidence>
<accession>A0A919BCG7</accession>
<keyword evidence="7" id="KW-0170">Cobalt</keyword>
<dbReference type="EMBL" id="BNBE01000001">
    <property type="protein sequence ID" value="GHF81247.1"/>
    <property type="molecule type" value="Genomic_DNA"/>
</dbReference>
<dbReference type="RefSeq" id="WP_150235955.1">
    <property type="nucleotide sequence ID" value="NZ_BNBE01000001.1"/>
</dbReference>
<evidence type="ECO:0000256" key="4">
    <source>
        <dbReference type="ARBA" id="ARBA00022801"/>
    </source>
</evidence>
<keyword evidence="1" id="KW-0963">Cytoplasm</keyword>
<keyword evidence="2" id="KW-0028">Amino-acid biosynthesis</keyword>
<dbReference type="InterPro" id="IPR001261">
    <property type="entry name" value="ArgE/DapE_CS"/>
</dbReference>
<evidence type="ECO:0000256" key="6">
    <source>
        <dbReference type="ARBA" id="ARBA00023154"/>
    </source>
</evidence>
<dbReference type="NCBIfam" id="TIGR01902">
    <property type="entry name" value="dapE-lys-deAc"/>
    <property type="match status" value="1"/>
</dbReference>
<dbReference type="GO" id="GO:0009085">
    <property type="term" value="P:lysine biosynthetic process"/>
    <property type="evidence" value="ECO:0007669"/>
    <property type="project" value="UniProtKB-KW"/>
</dbReference>
<dbReference type="GeneID" id="95663604"/>
<dbReference type="PANTHER" id="PTHR43808">
    <property type="entry name" value="ACETYLORNITHINE DEACETYLASE"/>
    <property type="match status" value="1"/>
</dbReference>
<dbReference type="PANTHER" id="PTHR43808:SF28">
    <property type="entry name" value="[LYSW]-LYSINE_[LYSW]-ORNITHINE HYDROLASE"/>
    <property type="match status" value="1"/>
</dbReference>
<evidence type="ECO:0000256" key="7">
    <source>
        <dbReference type="ARBA" id="ARBA00023285"/>
    </source>
</evidence>
<evidence type="ECO:0000313" key="9">
    <source>
        <dbReference type="Proteomes" id="UP000632849"/>
    </source>
</evidence>
<keyword evidence="3" id="KW-0479">Metal-binding</keyword>
<reference evidence="8" key="2">
    <citation type="submission" date="2020-09" db="EMBL/GenBank/DDBJ databases">
        <authorList>
            <person name="Sun Q."/>
            <person name="Ohkuma M."/>
        </authorList>
    </citation>
    <scope>NUCLEOTIDE SEQUENCE</scope>
    <source>
        <strain evidence="8">JCM 4122</strain>
    </source>
</reference>
<sequence>MSGDDYPARLLRGLVGIPSVSGREHRASAYLAGQMERLGMRARVDAVGNAVGEIGPADAPTVLLLGHIDTVPGDIAVCQVGDLLYGRGTVDAKGPLAAMTCAAVRAAAAEPRLRIIVAGAVGEEVPGSRGARHLLRTLPAPDAVVIGEPSGWDGVCLGYKGRVGVEYEVSRPPMHTSSPEETAVEAATAFWRGIDAYMRRVSGPHEGVAFDAAAATLVRLDGDIRDAAAFITCRVPAGFDFDEFQRYVDDTALHATARLDERVPAVRRGVSDPVARALRNAIRVHGGRPVLRLKAGTSDMNVIEHQWPVPMVAYGPGDAHLDHTDDEHIDLGDLHRSVDVLTRALTDLAGVLRRAPAPATTLIHA</sequence>
<dbReference type="GO" id="GO:0008270">
    <property type="term" value="F:zinc ion binding"/>
    <property type="evidence" value="ECO:0007669"/>
    <property type="project" value="InterPro"/>
</dbReference>
<dbReference type="PROSITE" id="PS00758">
    <property type="entry name" value="ARGE_DAPE_CPG2_1"/>
    <property type="match status" value="1"/>
</dbReference>
<evidence type="ECO:0000313" key="8">
    <source>
        <dbReference type="EMBL" id="GHF81247.1"/>
    </source>
</evidence>
<dbReference type="AlphaFoldDB" id="A0A919BCG7"/>
<dbReference type="InterPro" id="IPR002933">
    <property type="entry name" value="Peptidase_M20"/>
</dbReference>
<keyword evidence="4" id="KW-0378">Hydrolase</keyword>
<comment type="caution">
    <text evidence="8">The sequence shown here is derived from an EMBL/GenBank/DDBJ whole genome shotgun (WGS) entry which is preliminary data.</text>
</comment>
<keyword evidence="5" id="KW-0862">Zinc</keyword>
<dbReference type="SUPFAM" id="SSF53187">
    <property type="entry name" value="Zn-dependent exopeptidases"/>
    <property type="match status" value="1"/>
</dbReference>
<evidence type="ECO:0000256" key="1">
    <source>
        <dbReference type="ARBA" id="ARBA00022490"/>
    </source>
</evidence>
<dbReference type="HAMAP" id="MF_01120">
    <property type="entry name" value="LysK"/>
    <property type="match status" value="1"/>
</dbReference>
<evidence type="ECO:0000256" key="5">
    <source>
        <dbReference type="ARBA" id="ARBA00022833"/>
    </source>
</evidence>